<organism evidence="3 4">
    <name type="scientific">Rhizopogon vesiculosus</name>
    <dbReference type="NCBI Taxonomy" id="180088"/>
    <lineage>
        <taxon>Eukaryota</taxon>
        <taxon>Fungi</taxon>
        <taxon>Dikarya</taxon>
        <taxon>Basidiomycota</taxon>
        <taxon>Agaricomycotina</taxon>
        <taxon>Agaricomycetes</taxon>
        <taxon>Agaricomycetidae</taxon>
        <taxon>Boletales</taxon>
        <taxon>Suillineae</taxon>
        <taxon>Rhizopogonaceae</taxon>
        <taxon>Rhizopogon</taxon>
    </lineage>
</organism>
<name>A0A1J8R7X2_9AGAM</name>
<feature type="transmembrane region" description="Helical" evidence="1">
    <location>
        <begin position="20"/>
        <end position="41"/>
    </location>
</feature>
<dbReference type="PANTHER" id="PTHR40465">
    <property type="entry name" value="CHROMOSOME 1, WHOLE GENOME SHOTGUN SEQUENCE"/>
    <property type="match status" value="1"/>
</dbReference>
<dbReference type="PANTHER" id="PTHR40465:SF1">
    <property type="entry name" value="DUF6534 DOMAIN-CONTAINING PROTEIN"/>
    <property type="match status" value="1"/>
</dbReference>
<dbReference type="STRING" id="180088.A0A1J8R7X2"/>
<dbReference type="EMBL" id="LVVM01000765">
    <property type="protein sequence ID" value="OJA19996.1"/>
    <property type="molecule type" value="Genomic_DNA"/>
</dbReference>
<evidence type="ECO:0000259" key="2">
    <source>
        <dbReference type="Pfam" id="PF20152"/>
    </source>
</evidence>
<feature type="transmembrane region" description="Helical" evidence="1">
    <location>
        <begin position="131"/>
        <end position="150"/>
    </location>
</feature>
<keyword evidence="1" id="KW-0472">Membrane</keyword>
<dbReference type="InterPro" id="IPR045339">
    <property type="entry name" value="DUF6534"/>
</dbReference>
<feature type="transmembrane region" description="Helical" evidence="1">
    <location>
        <begin position="99"/>
        <end position="125"/>
    </location>
</feature>
<dbReference type="Pfam" id="PF20152">
    <property type="entry name" value="DUF6534"/>
    <property type="match status" value="1"/>
</dbReference>
<gene>
    <name evidence="3" type="ORF">AZE42_05632</name>
</gene>
<sequence>MYAYRIWIVSKGKSRVLPAIVGIIVFLASGVALSLIWAVYQCHLFSDLIGIEWATFMTLGTVALIDFIIASSLCYILATSRTGFSSTDSFLTKLMAYTINTGCLTSVCSMITIITCAVMPTNFIFLGIEFLIAKLYINSYLALLNARYYLQPNAGTIKSSEHGVYHPELSQDSNFQTSPFRTNTFKHSNEEALHPTRPIQAVMRPIAVKMEKTSFSSV</sequence>
<feature type="domain" description="DUF6534" evidence="2">
    <location>
        <begin position="63"/>
        <end position="148"/>
    </location>
</feature>
<keyword evidence="1" id="KW-1133">Transmembrane helix</keyword>
<keyword evidence="4" id="KW-1185">Reference proteome</keyword>
<accession>A0A1J8R7X2</accession>
<dbReference type="AlphaFoldDB" id="A0A1J8R7X2"/>
<evidence type="ECO:0000313" key="4">
    <source>
        <dbReference type="Proteomes" id="UP000183567"/>
    </source>
</evidence>
<dbReference type="Proteomes" id="UP000183567">
    <property type="component" value="Unassembled WGS sequence"/>
</dbReference>
<proteinExistence type="predicted"/>
<feature type="transmembrane region" description="Helical" evidence="1">
    <location>
        <begin position="53"/>
        <end position="78"/>
    </location>
</feature>
<evidence type="ECO:0000313" key="3">
    <source>
        <dbReference type="EMBL" id="OJA19996.1"/>
    </source>
</evidence>
<dbReference type="OrthoDB" id="2535105at2759"/>
<comment type="caution">
    <text evidence="3">The sequence shown here is derived from an EMBL/GenBank/DDBJ whole genome shotgun (WGS) entry which is preliminary data.</text>
</comment>
<reference evidence="3 4" key="1">
    <citation type="submission" date="2016-03" db="EMBL/GenBank/DDBJ databases">
        <title>Comparative genomics of the ectomycorrhizal sister species Rhizopogon vinicolor and Rhizopogon vesiculosus (Basidiomycota: Boletales) reveals a divergence of the mating type B locus.</title>
        <authorList>
            <person name="Mujic A.B."/>
            <person name="Kuo A."/>
            <person name="Tritt A."/>
            <person name="Lipzen A."/>
            <person name="Chen C."/>
            <person name="Johnson J."/>
            <person name="Sharma A."/>
            <person name="Barry K."/>
            <person name="Grigoriev I.V."/>
            <person name="Spatafora J.W."/>
        </authorList>
    </citation>
    <scope>NUCLEOTIDE SEQUENCE [LARGE SCALE GENOMIC DNA]</scope>
    <source>
        <strain evidence="3 4">AM-OR11-056</strain>
    </source>
</reference>
<protein>
    <recommendedName>
        <fullName evidence="2">DUF6534 domain-containing protein</fullName>
    </recommendedName>
</protein>
<keyword evidence="1" id="KW-0812">Transmembrane</keyword>
<evidence type="ECO:0000256" key="1">
    <source>
        <dbReference type="SAM" id="Phobius"/>
    </source>
</evidence>